<dbReference type="PANTHER" id="PTHR46242">
    <property type="entry name" value="ZINC FINGER CCHC DOMAIN-CONTAINING PROTEIN 9 ZCCHC9"/>
    <property type="match status" value="1"/>
</dbReference>
<keyword evidence="6" id="KW-1185">Reference proteome</keyword>
<dbReference type="Proteomes" id="UP001498398">
    <property type="component" value="Unassembled WGS sequence"/>
</dbReference>
<evidence type="ECO:0000256" key="2">
    <source>
        <dbReference type="PROSITE-ProRule" id="PRU00047"/>
    </source>
</evidence>
<evidence type="ECO:0000259" key="4">
    <source>
        <dbReference type="PROSITE" id="PS50158"/>
    </source>
</evidence>
<keyword evidence="2" id="KW-0863">Zinc-finger</keyword>
<dbReference type="InterPro" id="IPR001878">
    <property type="entry name" value="Znf_CCHC"/>
</dbReference>
<comment type="caution">
    <text evidence="5">The sequence shown here is derived from an EMBL/GenBank/DDBJ whole genome shotgun (WGS) entry which is preliminary data.</text>
</comment>
<feature type="region of interest" description="Disordered" evidence="3">
    <location>
        <begin position="20"/>
        <end position="58"/>
    </location>
</feature>
<protein>
    <recommendedName>
        <fullName evidence="4">CCHC-type domain-containing protein</fullName>
    </recommendedName>
</protein>
<dbReference type="PROSITE" id="PS50158">
    <property type="entry name" value="ZF_CCHC"/>
    <property type="match status" value="2"/>
</dbReference>
<gene>
    <name evidence="5" type="ORF">VKT23_003250</name>
</gene>
<organism evidence="5 6">
    <name type="scientific">Marasmiellus scandens</name>
    <dbReference type="NCBI Taxonomy" id="2682957"/>
    <lineage>
        <taxon>Eukaryota</taxon>
        <taxon>Fungi</taxon>
        <taxon>Dikarya</taxon>
        <taxon>Basidiomycota</taxon>
        <taxon>Agaricomycotina</taxon>
        <taxon>Agaricomycetes</taxon>
        <taxon>Agaricomycetidae</taxon>
        <taxon>Agaricales</taxon>
        <taxon>Marasmiineae</taxon>
        <taxon>Omphalotaceae</taxon>
        <taxon>Marasmiellus</taxon>
    </lineage>
</organism>
<accession>A0ABR1JWM9</accession>
<keyword evidence="1" id="KW-0507">mRNA processing</keyword>
<dbReference type="InterPro" id="IPR042246">
    <property type="entry name" value="ZCCHC9"/>
</dbReference>
<dbReference type="Pfam" id="PF00098">
    <property type="entry name" value="zf-CCHC"/>
    <property type="match status" value="1"/>
</dbReference>
<evidence type="ECO:0000256" key="1">
    <source>
        <dbReference type="ARBA" id="ARBA00022664"/>
    </source>
</evidence>
<evidence type="ECO:0000256" key="3">
    <source>
        <dbReference type="SAM" id="MobiDB-lite"/>
    </source>
</evidence>
<feature type="domain" description="CCHC-type" evidence="4">
    <location>
        <begin position="100"/>
        <end position="115"/>
    </location>
</feature>
<evidence type="ECO:0000313" key="5">
    <source>
        <dbReference type="EMBL" id="KAK7468747.1"/>
    </source>
</evidence>
<proteinExistence type="predicted"/>
<dbReference type="InterPro" id="IPR036875">
    <property type="entry name" value="Znf_CCHC_sf"/>
</dbReference>
<dbReference type="EMBL" id="JBANRG010000003">
    <property type="protein sequence ID" value="KAK7468747.1"/>
    <property type="molecule type" value="Genomic_DNA"/>
</dbReference>
<dbReference type="Gene3D" id="4.10.60.10">
    <property type="entry name" value="Zinc finger, CCHC-type"/>
    <property type="match status" value="2"/>
</dbReference>
<sequence>MTRVTSFGIKRTYVEAGFDHQAGVETSESVPNQSPTLERRKRTRSSRRNEDIDVAQKSSYHVPAKKLKGKQFKSKMSGLLSSSEKRRLKRIDEKKAVTTCFACREKGHSAKDCPKAKGGNQSNKAVGMCYRCGSTRHTLSRCKKPEDPLNPLPFASCFVCSGKGHLASSCPQNKDKGVYPDGGCCKLCGETSHLAKNCELRKKDTNSLARVMGIDDKIGTDEDDFHTIGRRKLELERDEKRVERSQRSKDVKVGIQSGIVKSFAKPVVSTKKVVYF</sequence>
<keyword evidence="2" id="KW-0862">Zinc</keyword>
<dbReference type="PANTHER" id="PTHR46242:SF1">
    <property type="entry name" value="ZINC FINGER CCHC DOMAIN-CONTAINING PROTEIN 9"/>
    <property type="match status" value="1"/>
</dbReference>
<dbReference type="SUPFAM" id="SSF57756">
    <property type="entry name" value="Retrovirus zinc finger-like domains"/>
    <property type="match status" value="2"/>
</dbReference>
<feature type="compositionally biased region" description="Polar residues" evidence="3">
    <location>
        <begin position="24"/>
        <end position="36"/>
    </location>
</feature>
<evidence type="ECO:0000313" key="6">
    <source>
        <dbReference type="Proteomes" id="UP001498398"/>
    </source>
</evidence>
<keyword evidence="2" id="KW-0479">Metal-binding</keyword>
<name>A0ABR1JWM9_9AGAR</name>
<dbReference type="SMART" id="SM00343">
    <property type="entry name" value="ZnF_C2HC"/>
    <property type="match status" value="4"/>
</dbReference>
<reference evidence="5 6" key="1">
    <citation type="submission" date="2024-01" db="EMBL/GenBank/DDBJ databases">
        <title>A draft genome for the cacao thread blight pathogen Marasmiellus scandens.</title>
        <authorList>
            <person name="Baruah I.K."/>
            <person name="Leung J."/>
            <person name="Bukari Y."/>
            <person name="Amoako-Attah I."/>
            <person name="Meinhardt L.W."/>
            <person name="Bailey B.A."/>
            <person name="Cohen S.P."/>
        </authorList>
    </citation>
    <scope>NUCLEOTIDE SEQUENCE [LARGE SCALE GENOMIC DNA]</scope>
    <source>
        <strain evidence="5 6">GH-19</strain>
    </source>
</reference>
<feature type="domain" description="CCHC-type" evidence="4">
    <location>
        <begin position="157"/>
        <end position="172"/>
    </location>
</feature>